<organism evidence="1">
    <name type="scientific">Arundo donax</name>
    <name type="common">Giant reed</name>
    <name type="synonym">Donax arundinaceus</name>
    <dbReference type="NCBI Taxonomy" id="35708"/>
    <lineage>
        <taxon>Eukaryota</taxon>
        <taxon>Viridiplantae</taxon>
        <taxon>Streptophyta</taxon>
        <taxon>Embryophyta</taxon>
        <taxon>Tracheophyta</taxon>
        <taxon>Spermatophyta</taxon>
        <taxon>Magnoliopsida</taxon>
        <taxon>Liliopsida</taxon>
        <taxon>Poales</taxon>
        <taxon>Poaceae</taxon>
        <taxon>PACMAD clade</taxon>
        <taxon>Arundinoideae</taxon>
        <taxon>Arundineae</taxon>
        <taxon>Arundo</taxon>
    </lineage>
</organism>
<reference evidence="1" key="2">
    <citation type="journal article" date="2015" name="Data Brief">
        <title>Shoot transcriptome of the giant reed, Arundo donax.</title>
        <authorList>
            <person name="Barrero R.A."/>
            <person name="Guerrero F.D."/>
            <person name="Moolhuijzen P."/>
            <person name="Goolsby J.A."/>
            <person name="Tidwell J."/>
            <person name="Bellgard S.E."/>
            <person name="Bellgard M.I."/>
        </authorList>
    </citation>
    <scope>NUCLEOTIDE SEQUENCE</scope>
    <source>
        <tissue evidence="1">Shoot tissue taken approximately 20 cm above the soil surface</tissue>
    </source>
</reference>
<dbReference type="EMBL" id="GBRH01257944">
    <property type="protein sequence ID" value="JAD39951.1"/>
    <property type="molecule type" value="Transcribed_RNA"/>
</dbReference>
<reference evidence="1" key="1">
    <citation type="submission" date="2014-09" db="EMBL/GenBank/DDBJ databases">
        <authorList>
            <person name="Magalhaes I.L.F."/>
            <person name="Oliveira U."/>
            <person name="Santos F.R."/>
            <person name="Vidigal T.H.D.A."/>
            <person name="Brescovit A.D."/>
            <person name="Santos A.J."/>
        </authorList>
    </citation>
    <scope>NUCLEOTIDE SEQUENCE</scope>
    <source>
        <tissue evidence="1">Shoot tissue taken approximately 20 cm above the soil surface</tissue>
    </source>
</reference>
<sequence length="35" mass="3807">MGECPITFKEFLAGLDYECEIDAVQSKQQGKGVTA</sequence>
<evidence type="ECO:0000313" key="1">
    <source>
        <dbReference type="EMBL" id="JAD39951.1"/>
    </source>
</evidence>
<proteinExistence type="predicted"/>
<protein>
    <submittedName>
        <fullName evidence="1">Uncharacterized protein</fullName>
    </submittedName>
</protein>
<accession>A0A0A8ZMC3</accession>
<dbReference type="AlphaFoldDB" id="A0A0A8ZMC3"/>
<name>A0A0A8ZMC3_ARUDO</name>